<evidence type="ECO:0000313" key="1">
    <source>
        <dbReference type="EMBL" id="KAB3532873.1"/>
    </source>
</evidence>
<evidence type="ECO:0000313" key="2">
    <source>
        <dbReference type="Proteomes" id="UP000432715"/>
    </source>
</evidence>
<accession>A0A6I0F7I3</accession>
<sequence>MDRKKLNQLMEAAKSGDYSRLEEVKEFISEEDYQKALKLFNQYGHKSEDEILMELSRIKDNVPNKDEIISKLKPFLNAEQKEKLRRVLDYLEE</sequence>
<dbReference type="OrthoDB" id="1954795at2"/>
<protein>
    <submittedName>
        <fullName evidence="1">Uncharacterized protein</fullName>
    </submittedName>
</protein>
<reference evidence="1 2" key="1">
    <citation type="submission" date="2019-10" db="EMBL/GenBank/DDBJ databases">
        <title>Alkaliphilus serpentinus sp. nov. and Alkaliphilus pronyensis sp. nov., two novel anaerobic alkaliphilic species isolated from the serpentinized-hosted hydrothermal field of the Prony Bay (New Caledonia).</title>
        <authorList>
            <person name="Postec A."/>
        </authorList>
    </citation>
    <scope>NUCLEOTIDE SEQUENCE [LARGE SCALE GENOMIC DNA]</scope>
    <source>
        <strain evidence="1 2">LacV</strain>
    </source>
</reference>
<dbReference type="Proteomes" id="UP000432715">
    <property type="component" value="Unassembled WGS sequence"/>
</dbReference>
<name>A0A6I0F7I3_9FIRM</name>
<dbReference type="AlphaFoldDB" id="A0A6I0F7I3"/>
<dbReference type="EMBL" id="WBZC01000045">
    <property type="protein sequence ID" value="KAB3532873.1"/>
    <property type="molecule type" value="Genomic_DNA"/>
</dbReference>
<keyword evidence="2" id="KW-1185">Reference proteome</keyword>
<proteinExistence type="predicted"/>
<organism evidence="1 2">
    <name type="scientific">Alkaliphilus pronyensis</name>
    <dbReference type="NCBI Taxonomy" id="1482732"/>
    <lineage>
        <taxon>Bacteria</taxon>
        <taxon>Bacillati</taxon>
        <taxon>Bacillota</taxon>
        <taxon>Clostridia</taxon>
        <taxon>Peptostreptococcales</taxon>
        <taxon>Natronincolaceae</taxon>
        <taxon>Alkaliphilus</taxon>
    </lineage>
</organism>
<comment type="caution">
    <text evidence="1">The sequence shown here is derived from an EMBL/GenBank/DDBJ whole genome shotgun (WGS) entry which is preliminary data.</text>
</comment>
<gene>
    <name evidence="1" type="ORF">F8154_11330</name>
</gene>
<dbReference type="RefSeq" id="WP_151861730.1">
    <property type="nucleotide sequence ID" value="NZ_WBZC01000045.1"/>
</dbReference>